<sequence>MHRLCCELEHQGQVQLAWMNPGRKTYSYQREVGPGKARLQGQNSEPGGMASTAKVRMQDDRNSEPGGMTEITPSGPEFQTWGAAFRSTRSESKM</sequence>
<organism evidence="2 3">
    <name type="scientific">Pseudocercospora fijiensis (strain CIRAD86)</name>
    <name type="common">Black leaf streak disease fungus</name>
    <name type="synonym">Mycosphaerella fijiensis</name>
    <dbReference type="NCBI Taxonomy" id="383855"/>
    <lineage>
        <taxon>Eukaryota</taxon>
        <taxon>Fungi</taxon>
        <taxon>Dikarya</taxon>
        <taxon>Ascomycota</taxon>
        <taxon>Pezizomycotina</taxon>
        <taxon>Dothideomycetes</taxon>
        <taxon>Dothideomycetidae</taxon>
        <taxon>Mycosphaerellales</taxon>
        <taxon>Mycosphaerellaceae</taxon>
        <taxon>Pseudocercospora</taxon>
    </lineage>
</organism>
<gene>
    <name evidence="2" type="ORF">MYCFIDRAFT_180732</name>
</gene>
<dbReference type="GeneID" id="19334493"/>
<feature type="region of interest" description="Disordered" evidence="1">
    <location>
        <begin position="33"/>
        <end position="94"/>
    </location>
</feature>
<evidence type="ECO:0000256" key="1">
    <source>
        <dbReference type="SAM" id="MobiDB-lite"/>
    </source>
</evidence>
<dbReference type="AlphaFoldDB" id="M2YG21"/>
<protein>
    <submittedName>
        <fullName evidence="2">Uncharacterized protein</fullName>
    </submittedName>
</protein>
<accession>M2YG21</accession>
<evidence type="ECO:0000313" key="3">
    <source>
        <dbReference type="Proteomes" id="UP000016932"/>
    </source>
</evidence>
<dbReference type="EMBL" id="KB446576">
    <property type="protein sequence ID" value="EME76745.1"/>
    <property type="molecule type" value="Genomic_DNA"/>
</dbReference>
<reference evidence="2 3" key="1">
    <citation type="journal article" date="2012" name="PLoS Pathog.">
        <title>Diverse lifestyles and strategies of plant pathogenesis encoded in the genomes of eighteen Dothideomycetes fungi.</title>
        <authorList>
            <person name="Ohm R.A."/>
            <person name="Feau N."/>
            <person name="Henrissat B."/>
            <person name="Schoch C.L."/>
            <person name="Horwitz B.A."/>
            <person name="Barry K.W."/>
            <person name="Condon B.J."/>
            <person name="Copeland A.C."/>
            <person name="Dhillon B."/>
            <person name="Glaser F."/>
            <person name="Hesse C.N."/>
            <person name="Kosti I."/>
            <person name="LaButti K."/>
            <person name="Lindquist E.A."/>
            <person name="Lucas S."/>
            <person name="Salamov A.A."/>
            <person name="Bradshaw R.E."/>
            <person name="Ciuffetti L."/>
            <person name="Hamelin R.C."/>
            <person name="Kema G.H.J."/>
            <person name="Lawrence C."/>
            <person name="Scott J.A."/>
            <person name="Spatafora J.W."/>
            <person name="Turgeon B.G."/>
            <person name="de Wit P.J.G.M."/>
            <person name="Zhong S."/>
            <person name="Goodwin S.B."/>
            <person name="Grigoriev I.V."/>
        </authorList>
    </citation>
    <scope>NUCLEOTIDE SEQUENCE [LARGE SCALE GENOMIC DNA]</scope>
    <source>
        <strain evidence="2 3">CIRAD86</strain>
    </source>
</reference>
<evidence type="ECO:0000313" key="2">
    <source>
        <dbReference type="EMBL" id="EME76745.1"/>
    </source>
</evidence>
<dbReference type="VEuPathDB" id="FungiDB:MYCFIDRAFT_180732"/>
<dbReference type="KEGG" id="pfj:MYCFIDRAFT_180732"/>
<keyword evidence="3" id="KW-1185">Reference proteome</keyword>
<dbReference type="Proteomes" id="UP000016932">
    <property type="component" value="Unassembled WGS sequence"/>
</dbReference>
<dbReference type="RefSeq" id="XP_007932658.1">
    <property type="nucleotide sequence ID" value="XM_007934467.1"/>
</dbReference>
<proteinExistence type="predicted"/>
<dbReference type="HOGENOM" id="CLU_2387110_0_0_1"/>
<name>M2YG21_PSEFD</name>